<sequence>MRAALESLGQYKLPDWVISDRKGSLASAREKISDIPMTSVMVEGAGKSLCA</sequence>
<evidence type="ECO:0000313" key="1">
    <source>
        <dbReference type="EMBL" id="BCZ85745.1"/>
    </source>
</evidence>
<organism evidence="1 2">
    <name type="scientific">Paraburkholderia terrae</name>
    <dbReference type="NCBI Taxonomy" id="311230"/>
    <lineage>
        <taxon>Bacteria</taxon>
        <taxon>Pseudomonadati</taxon>
        <taxon>Pseudomonadota</taxon>
        <taxon>Betaproteobacteria</taxon>
        <taxon>Burkholderiales</taxon>
        <taxon>Burkholderiaceae</taxon>
        <taxon>Paraburkholderia</taxon>
    </lineage>
</organism>
<name>A0ABN6JXT6_9BURK</name>
<accession>A0ABN6JXT6</accession>
<proteinExistence type="predicted"/>
<reference evidence="1 2" key="1">
    <citation type="journal article" date="2022" name="Front. Microbiol.">
        <title>Identification and characterization of a novel class of self-sufficient cytochrome P450 hydroxylase involved in cyclohexanecarboxylate degradation in Paraburkholderia terrae strain KU-64.</title>
        <authorList>
            <person name="Yamamoto T."/>
            <person name="Hasegawa Y."/>
            <person name="Iwaki H."/>
        </authorList>
    </citation>
    <scope>NUCLEOTIDE SEQUENCE [LARGE SCALE GENOMIC DNA]</scope>
    <source>
        <strain evidence="1 2">KU-64</strain>
    </source>
</reference>
<dbReference type="Proteomes" id="UP001319874">
    <property type="component" value="Plasmid pPT70"/>
</dbReference>
<keyword evidence="2" id="KW-1185">Reference proteome</keyword>
<gene>
    <name evidence="1" type="ORF">PTKU64_94200</name>
</gene>
<keyword evidence="1" id="KW-0614">Plasmid</keyword>
<evidence type="ECO:0000313" key="2">
    <source>
        <dbReference type="Proteomes" id="UP001319874"/>
    </source>
</evidence>
<dbReference type="EMBL" id="AP024960">
    <property type="protein sequence ID" value="BCZ85745.1"/>
    <property type="molecule type" value="Genomic_DNA"/>
</dbReference>
<protein>
    <submittedName>
        <fullName evidence="1">Uncharacterized protein</fullName>
    </submittedName>
</protein>
<geneLocation type="plasmid" evidence="1 2">
    <name>pPT70</name>
</geneLocation>